<evidence type="ECO:0000256" key="2">
    <source>
        <dbReference type="ARBA" id="ARBA00022475"/>
    </source>
</evidence>
<organism evidence="8 9">
    <name type="scientific">candidate division WWE3 bacterium RIFCSPHIGHO2_02_FULL_38_14</name>
    <dbReference type="NCBI Taxonomy" id="1802620"/>
    <lineage>
        <taxon>Bacteria</taxon>
        <taxon>Katanobacteria</taxon>
    </lineage>
</organism>
<evidence type="ECO:0000313" key="8">
    <source>
        <dbReference type="EMBL" id="OGC52925.1"/>
    </source>
</evidence>
<evidence type="ECO:0000313" key="9">
    <source>
        <dbReference type="Proteomes" id="UP000178127"/>
    </source>
</evidence>
<dbReference type="PROSITE" id="PS01311">
    <property type="entry name" value="LGT"/>
    <property type="match status" value="1"/>
</dbReference>
<dbReference type="PANTHER" id="PTHR30589:SF0">
    <property type="entry name" value="PHOSPHATIDYLGLYCEROL--PROLIPOPROTEIN DIACYLGLYCERYL TRANSFERASE"/>
    <property type="match status" value="1"/>
</dbReference>
<dbReference type="NCBIfam" id="TIGR00544">
    <property type="entry name" value="lgt"/>
    <property type="match status" value="1"/>
</dbReference>
<comment type="catalytic activity">
    <reaction evidence="7">
        <text>L-cysteinyl-[prolipoprotein] + a 1,2-diacyl-sn-glycero-3-phospho-(1'-sn-glycerol) = an S-1,2-diacyl-sn-glyceryl-L-cysteinyl-[prolipoprotein] + sn-glycerol 1-phosphate + H(+)</text>
        <dbReference type="Rhea" id="RHEA:56712"/>
        <dbReference type="Rhea" id="RHEA-COMP:14679"/>
        <dbReference type="Rhea" id="RHEA-COMP:14680"/>
        <dbReference type="ChEBI" id="CHEBI:15378"/>
        <dbReference type="ChEBI" id="CHEBI:29950"/>
        <dbReference type="ChEBI" id="CHEBI:57685"/>
        <dbReference type="ChEBI" id="CHEBI:64716"/>
        <dbReference type="ChEBI" id="CHEBI:140658"/>
        <dbReference type="EC" id="2.5.1.145"/>
    </reaction>
</comment>
<evidence type="ECO:0000256" key="7">
    <source>
        <dbReference type="HAMAP-Rule" id="MF_01147"/>
    </source>
</evidence>
<dbReference type="HAMAP" id="MF_01147">
    <property type="entry name" value="Lgt"/>
    <property type="match status" value="1"/>
</dbReference>
<dbReference type="AlphaFoldDB" id="A0A1F4V6U8"/>
<protein>
    <recommendedName>
        <fullName evidence="7">Phosphatidylglycerol--prolipoprotein diacylglyceryl transferase</fullName>
        <ecNumber evidence="7">2.5.1.145</ecNumber>
    </recommendedName>
</protein>
<dbReference type="STRING" id="1802620.A3D91_03155"/>
<dbReference type="GO" id="GO:0042158">
    <property type="term" value="P:lipoprotein biosynthetic process"/>
    <property type="evidence" value="ECO:0007669"/>
    <property type="project" value="UniProtKB-UniRule"/>
</dbReference>
<dbReference type="GO" id="GO:0008961">
    <property type="term" value="F:phosphatidylglycerol-prolipoprotein diacylglyceryl transferase activity"/>
    <property type="evidence" value="ECO:0007669"/>
    <property type="project" value="UniProtKB-UniRule"/>
</dbReference>
<keyword evidence="2 7" id="KW-1003">Cell membrane</keyword>
<comment type="pathway">
    <text evidence="7">Protein modification; lipoprotein biosynthesis (diacylglyceryl transfer).</text>
</comment>
<evidence type="ECO:0000256" key="4">
    <source>
        <dbReference type="ARBA" id="ARBA00022692"/>
    </source>
</evidence>
<feature type="transmembrane region" description="Helical" evidence="7">
    <location>
        <begin position="156"/>
        <end position="174"/>
    </location>
</feature>
<dbReference type="UniPathway" id="UPA00664"/>
<keyword evidence="3 7" id="KW-0808">Transferase</keyword>
<comment type="caution">
    <text evidence="8">The sequence shown here is derived from an EMBL/GenBank/DDBJ whole genome shotgun (WGS) entry which is preliminary data.</text>
</comment>
<evidence type="ECO:0000256" key="6">
    <source>
        <dbReference type="ARBA" id="ARBA00023136"/>
    </source>
</evidence>
<feature type="transmembrane region" description="Helical" evidence="7">
    <location>
        <begin position="218"/>
        <end position="239"/>
    </location>
</feature>
<dbReference type="Proteomes" id="UP000178127">
    <property type="component" value="Unassembled WGS sequence"/>
</dbReference>
<keyword evidence="5 7" id="KW-1133">Transmembrane helix</keyword>
<feature type="transmembrane region" description="Helical" evidence="7">
    <location>
        <begin position="6"/>
        <end position="21"/>
    </location>
</feature>
<comment type="subcellular location">
    <subcellularLocation>
        <location evidence="7">Cell membrane</location>
        <topology evidence="7">Multi-pass membrane protein</topology>
    </subcellularLocation>
</comment>
<dbReference type="GO" id="GO:0005886">
    <property type="term" value="C:plasma membrane"/>
    <property type="evidence" value="ECO:0007669"/>
    <property type="project" value="UniProtKB-SubCell"/>
</dbReference>
<comment type="function">
    <text evidence="7">Catalyzes the transfer of the diacylglyceryl group from phosphatidylglycerol to the sulfhydryl group of the N-terminal cysteine of a prolipoprotein, the first step in the formation of mature lipoproteins.</text>
</comment>
<comment type="similarity">
    <text evidence="1 7">Belongs to the Lgt family.</text>
</comment>
<feature type="transmembrane region" description="Helical" evidence="7">
    <location>
        <begin position="70"/>
        <end position="90"/>
    </location>
</feature>
<keyword evidence="6 7" id="KW-0472">Membrane</keyword>
<feature type="binding site" evidence="7">
    <location>
        <position position="116"/>
    </location>
    <ligand>
        <name>a 1,2-diacyl-sn-glycero-3-phospho-(1'-sn-glycerol)</name>
        <dbReference type="ChEBI" id="CHEBI:64716"/>
    </ligand>
</feature>
<accession>A0A1F4V6U8</accession>
<reference evidence="8 9" key="1">
    <citation type="journal article" date="2016" name="Nat. Commun.">
        <title>Thousands of microbial genomes shed light on interconnected biogeochemical processes in an aquifer system.</title>
        <authorList>
            <person name="Anantharaman K."/>
            <person name="Brown C.T."/>
            <person name="Hug L.A."/>
            <person name="Sharon I."/>
            <person name="Castelle C.J."/>
            <person name="Probst A.J."/>
            <person name="Thomas B.C."/>
            <person name="Singh A."/>
            <person name="Wilkins M.J."/>
            <person name="Karaoz U."/>
            <person name="Brodie E.L."/>
            <person name="Williams K.H."/>
            <person name="Hubbard S.S."/>
            <person name="Banfield J.F."/>
        </authorList>
    </citation>
    <scope>NUCLEOTIDE SEQUENCE [LARGE SCALE GENOMIC DNA]</scope>
</reference>
<dbReference type="EMBL" id="MEVD01000018">
    <property type="protein sequence ID" value="OGC52925.1"/>
    <property type="molecule type" value="Genomic_DNA"/>
</dbReference>
<keyword evidence="8" id="KW-0449">Lipoprotein</keyword>
<feature type="transmembrane region" description="Helical" evidence="7">
    <location>
        <begin position="30"/>
        <end position="50"/>
    </location>
</feature>
<sequence>MYGFIITFSIAVSIFFASKLAKKKNLDSDILYGGMFWVILSGIIGARLYHVVHFWSFYSENPALIINLRIGGMAIYGAIIFGVAAGLIYLKIKKQHITDWIDLGGLLLPLSQAIGRWGNYFNRELFGAPTSLPWGIYIPPEKRPEIFKDYEKFHPLFLYESLLNLMLFLFLLWVFNKKTGTFENADGLKKGSVFFLYLAGYGLIRFFMEFLKLDAWKIAGLNTAQIISILLVLSGIFGIRKLNSNDKTADN</sequence>
<evidence type="ECO:0000256" key="1">
    <source>
        <dbReference type="ARBA" id="ARBA00007150"/>
    </source>
</evidence>
<gene>
    <name evidence="7" type="primary">lgt</name>
    <name evidence="8" type="ORF">A3D91_03155</name>
</gene>
<proteinExistence type="inferred from homology"/>
<evidence type="ECO:0000256" key="3">
    <source>
        <dbReference type="ARBA" id="ARBA00022679"/>
    </source>
</evidence>
<keyword evidence="4 7" id="KW-0812">Transmembrane</keyword>
<dbReference type="EC" id="2.5.1.145" evidence="7"/>
<dbReference type="InterPro" id="IPR001640">
    <property type="entry name" value="Lgt"/>
</dbReference>
<feature type="transmembrane region" description="Helical" evidence="7">
    <location>
        <begin position="194"/>
        <end position="211"/>
    </location>
</feature>
<dbReference type="Pfam" id="PF01790">
    <property type="entry name" value="LGT"/>
    <property type="match status" value="1"/>
</dbReference>
<dbReference type="PANTHER" id="PTHR30589">
    <property type="entry name" value="PROLIPOPROTEIN DIACYLGLYCERYL TRANSFERASE"/>
    <property type="match status" value="1"/>
</dbReference>
<name>A0A1F4V6U8_UNCKA</name>
<evidence type="ECO:0000256" key="5">
    <source>
        <dbReference type="ARBA" id="ARBA00022989"/>
    </source>
</evidence>